<sequence>MSMTSPEYSMDAIGQPMAAKEEEQPQILPYHDMTRSKAPECSPTTTIFNFPYPHFALLYINRNGELGVEASSSIASYEKAIFTHDVKERFLKSATVGWQPDLQSYHTNSVGHMDGDVKPFLSNTPFTLQQHHHHHQAGWYQPELIPCEWQSLQNKRHRRNLRRVSSDVHRDSDSDSPGATIRWTALRLGQKDLLRTYYEKAFENFQQLNCRAIAKAFVKLVEPRKQVNHPYNGRKTTAGSSQRVDPELTKPKWWPTGVTHREPDHLLKAERIRLLVHILCELKDSHGITADKLKDAGQDVRRQIMPAERLRVLDEIYYVREMEELYLDGKISGDTIIHVSHVHLAEAGTDSELHENSPSDYSNQLVNPAVKSKRDASNMSESHKPGYESDVHPSTEHNQPVRQPLGQISCAPLSPLSTPSISRKSSLESSLTTYSSDLTSSMLSSNEANRVYASKDINATGSCIPGYFAQHISPQTTGQNTQTGFWNNIPQGHQSLAFQGY</sequence>
<dbReference type="AlphaFoldDB" id="A0A1F7ZWU4"/>
<dbReference type="GeneID" id="34449366"/>
<dbReference type="STRING" id="109264.A0A1F7ZWU4"/>
<organism evidence="3 4">
    <name type="scientific">Aspergillus bombycis</name>
    <dbReference type="NCBI Taxonomy" id="109264"/>
    <lineage>
        <taxon>Eukaryota</taxon>
        <taxon>Fungi</taxon>
        <taxon>Dikarya</taxon>
        <taxon>Ascomycota</taxon>
        <taxon>Pezizomycotina</taxon>
        <taxon>Eurotiomycetes</taxon>
        <taxon>Eurotiomycetidae</taxon>
        <taxon>Eurotiales</taxon>
        <taxon>Aspergillaceae</taxon>
        <taxon>Aspergillus</taxon>
    </lineage>
</organism>
<protein>
    <recommendedName>
        <fullName evidence="2">Subtelomeric hrmA-associated cluster protein AFUB-079030/YDR124W-like helical bundle domain-containing protein</fullName>
    </recommendedName>
</protein>
<evidence type="ECO:0000313" key="3">
    <source>
        <dbReference type="EMBL" id="OGM43926.1"/>
    </source>
</evidence>
<name>A0A1F7ZWU4_9EURO</name>
<feature type="domain" description="Subtelomeric hrmA-associated cluster protein AFUB-079030/YDR124W-like helical bundle" evidence="2">
    <location>
        <begin position="188"/>
        <end position="322"/>
    </location>
</feature>
<evidence type="ECO:0000313" key="4">
    <source>
        <dbReference type="Proteomes" id="UP000179179"/>
    </source>
</evidence>
<accession>A0A1F7ZWU4</accession>
<dbReference type="EMBL" id="LYCR01000063">
    <property type="protein sequence ID" value="OGM43926.1"/>
    <property type="molecule type" value="Genomic_DNA"/>
</dbReference>
<comment type="caution">
    <text evidence="3">The sequence shown here is derived from an EMBL/GenBank/DDBJ whole genome shotgun (WGS) entry which is preliminary data.</text>
</comment>
<dbReference type="InterPro" id="IPR021264">
    <property type="entry name" value="AFUB_079030/YDR124W-like"/>
</dbReference>
<evidence type="ECO:0000256" key="1">
    <source>
        <dbReference type="SAM" id="MobiDB-lite"/>
    </source>
</evidence>
<feature type="compositionally biased region" description="Low complexity" evidence="1">
    <location>
        <begin position="420"/>
        <end position="429"/>
    </location>
</feature>
<reference evidence="3 4" key="1">
    <citation type="journal article" date="2016" name="Genome Biol. Evol.">
        <title>Draft genome sequence of an aflatoxigenic Aspergillus species, A. bombycis.</title>
        <authorList>
            <person name="Moore G.G."/>
            <person name="Mack B.M."/>
            <person name="Beltz S.B."/>
            <person name="Gilbert M.K."/>
        </authorList>
    </citation>
    <scope>NUCLEOTIDE SEQUENCE [LARGE SCALE GENOMIC DNA]</scope>
    <source>
        <strain evidence="4">NRRL 26010</strain>
    </source>
</reference>
<dbReference type="Pfam" id="PF11001">
    <property type="entry name" value="AFUB_07903_YDR124W_hel"/>
    <property type="match status" value="1"/>
</dbReference>
<dbReference type="InterPro" id="IPR047092">
    <property type="entry name" value="AFUB_07903/YDR124W-like_hel"/>
</dbReference>
<dbReference type="RefSeq" id="XP_022387643.1">
    <property type="nucleotide sequence ID" value="XM_022533105.1"/>
</dbReference>
<dbReference type="PANTHER" id="PTHR36102:SF4">
    <property type="entry name" value="YDR124W-LIKE HELICAL BUNDLE DOMAIN-CONTAINING PROTEIN"/>
    <property type="match status" value="1"/>
</dbReference>
<feature type="region of interest" description="Disordered" evidence="1">
    <location>
        <begin position="349"/>
        <end position="429"/>
    </location>
</feature>
<dbReference type="Proteomes" id="UP000179179">
    <property type="component" value="Unassembled WGS sequence"/>
</dbReference>
<evidence type="ECO:0000259" key="2">
    <source>
        <dbReference type="Pfam" id="PF11001"/>
    </source>
</evidence>
<feature type="compositionally biased region" description="Basic and acidic residues" evidence="1">
    <location>
        <begin position="372"/>
        <end position="395"/>
    </location>
</feature>
<gene>
    <name evidence="3" type="ORF">ABOM_005976</name>
</gene>
<proteinExistence type="predicted"/>
<dbReference type="PANTHER" id="PTHR36102">
    <property type="entry name" value="CHROMOSOME 10, WHOLE GENOME SHOTGUN SEQUENCE"/>
    <property type="match status" value="1"/>
</dbReference>
<dbReference type="OrthoDB" id="5338458at2759"/>
<keyword evidence="4" id="KW-1185">Reference proteome</keyword>